<dbReference type="EMBL" id="QXGE01000137">
    <property type="protein sequence ID" value="KAE9323030.1"/>
    <property type="molecule type" value="Genomic_DNA"/>
</dbReference>
<sequence>MPPHITNAKEVKQVIDDKANIVEMDDEADEDRRIESAFSFKAEPDDSFYGDGNGDGVQISTGANSARFIPTGSSRALPRCPAPPSSCEFQELLTTALATDGPADSGHTPRPAPLPAPTSARPSSARRTGLRALSRTRKETPSTMNGNDLTTFRDTVRAKRDLEDDKETLEAGFAKAKRIRAMRMSTALKTKLASVEGAACSMGGRLLSSFVKKNERKSEERRAEEKKRRREEIDTREARYLADKAEGAESRHQEKLEREERAHRDRNESRARRSWSC</sequence>
<dbReference type="PANTHER" id="PTHR34409:SF1">
    <property type="entry name" value="MYB-LIKE DOMAIN-CONTAINING PROTEIN"/>
    <property type="match status" value="1"/>
</dbReference>
<evidence type="ECO:0000256" key="1">
    <source>
        <dbReference type="SAM" id="MobiDB-lite"/>
    </source>
</evidence>
<organism evidence="3 4">
    <name type="scientific">Phytophthora fragariae</name>
    <dbReference type="NCBI Taxonomy" id="53985"/>
    <lineage>
        <taxon>Eukaryota</taxon>
        <taxon>Sar</taxon>
        <taxon>Stramenopiles</taxon>
        <taxon>Oomycota</taxon>
        <taxon>Peronosporomycetes</taxon>
        <taxon>Peronosporales</taxon>
        <taxon>Peronosporaceae</taxon>
        <taxon>Phytophthora</taxon>
    </lineage>
</organism>
<protein>
    <submittedName>
        <fullName evidence="3">Uncharacterized protein</fullName>
    </submittedName>
</protein>
<comment type="caution">
    <text evidence="3">The sequence shown here is derived from an EMBL/GenBank/DDBJ whole genome shotgun (WGS) entry which is preliminary data.</text>
</comment>
<feature type="compositionally biased region" description="Polar residues" evidence="1">
    <location>
        <begin position="141"/>
        <end position="152"/>
    </location>
</feature>
<evidence type="ECO:0000313" key="2">
    <source>
        <dbReference type="EMBL" id="KAE9124477.1"/>
    </source>
</evidence>
<dbReference type="EMBL" id="QXFZ01000255">
    <property type="protein sequence ID" value="KAE9124477.1"/>
    <property type="molecule type" value="Genomic_DNA"/>
</dbReference>
<dbReference type="AlphaFoldDB" id="A0A6A4ETM1"/>
<feature type="region of interest" description="Disordered" evidence="1">
    <location>
        <begin position="212"/>
        <end position="277"/>
    </location>
</feature>
<accession>A0A6A4ETM1</accession>
<evidence type="ECO:0000313" key="4">
    <source>
        <dbReference type="Proteomes" id="UP000437068"/>
    </source>
</evidence>
<feature type="region of interest" description="Disordered" evidence="1">
    <location>
        <begin position="95"/>
        <end position="152"/>
    </location>
</feature>
<dbReference type="Proteomes" id="UP000437068">
    <property type="component" value="Unassembled WGS sequence"/>
</dbReference>
<name>A0A6A4ETM1_9STRA</name>
<reference evidence="4 5" key="1">
    <citation type="submission" date="2018-08" db="EMBL/GenBank/DDBJ databases">
        <title>Genomic investigation of the strawberry pathogen Phytophthora fragariae indicates pathogenicity is determined by transcriptional variation in three key races.</title>
        <authorList>
            <person name="Adams T.M."/>
            <person name="Armitage A.D."/>
            <person name="Sobczyk M.K."/>
            <person name="Bates H.J."/>
            <person name="Dunwell J.M."/>
            <person name="Nellist C.F."/>
            <person name="Harrison R.J."/>
        </authorList>
    </citation>
    <scope>NUCLEOTIDE SEQUENCE [LARGE SCALE GENOMIC DNA]</scope>
    <source>
        <strain evidence="3 4">A4</strain>
        <strain evidence="2 5">NOV-71</strain>
    </source>
</reference>
<feature type="compositionally biased region" description="Basic and acidic residues" evidence="1">
    <location>
        <begin position="212"/>
        <end position="271"/>
    </location>
</feature>
<dbReference type="Proteomes" id="UP000441208">
    <property type="component" value="Unassembled WGS sequence"/>
</dbReference>
<proteinExistence type="predicted"/>
<evidence type="ECO:0000313" key="5">
    <source>
        <dbReference type="Proteomes" id="UP000441208"/>
    </source>
</evidence>
<dbReference type="PANTHER" id="PTHR34409">
    <property type="entry name" value="SET DOMAIN-CONTAINING PROTEIN"/>
    <property type="match status" value="1"/>
</dbReference>
<evidence type="ECO:0000313" key="3">
    <source>
        <dbReference type="EMBL" id="KAE9323030.1"/>
    </source>
</evidence>
<gene>
    <name evidence="3" type="ORF">PF001_g4114</name>
    <name evidence="2" type="ORF">PF007_g6697</name>
</gene>